<name>A0AAV1XS58_LUPLU</name>
<keyword evidence="3" id="KW-1185">Reference proteome</keyword>
<evidence type="ECO:0000313" key="3">
    <source>
        <dbReference type="Proteomes" id="UP001497480"/>
    </source>
</evidence>
<organism evidence="2 3">
    <name type="scientific">Lupinus luteus</name>
    <name type="common">European yellow lupine</name>
    <dbReference type="NCBI Taxonomy" id="3873"/>
    <lineage>
        <taxon>Eukaryota</taxon>
        <taxon>Viridiplantae</taxon>
        <taxon>Streptophyta</taxon>
        <taxon>Embryophyta</taxon>
        <taxon>Tracheophyta</taxon>
        <taxon>Spermatophyta</taxon>
        <taxon>Magnoliopsida</taxon>
        <taxon>eudicotyledons</taxon>
        <taxon>Gunneridae</taxon>
        <taxon>Pentapetalae</taxon>
        <taxon>rosids</taxon>
        <taxon>fabids</taxon>
        <taxon>Fabales</taxon>
        <taxon>Fabaceae</taxon>
        <taxon>Papilionoideae</taxon>
        <taxon>50 kb inversion clade</taxon>
        <taxon>genistoids sensu lato</taxon>
        <taxon>core genistoids</taxon>
        <taxon>Genisteae</taxon>
        <taxon>Lupinus</taxon>
    </lineage>
</organism>
<evidence type="ECO:0008006" key="4">
    <source>
        <dbReference type="Google" id="ProtNLM"/>
    </source>
</evidence>
<dbReference type="InterPro" id="IPR013320">
    <property type="entry name" value="ConA-like_dom_sf"/>
</dbReference>
<sequence length="60" mass="6758">MQHPFFFAQKKLQVASDNMGPMAAEASIWNGDNWASGGRKIDWSKAPFQLHYRGFTISPS</sequence>
<proteinExistence type="predicted"/>
<evidence type="ECO:0000256" key="1">
    <source>
        <dbReference type="ARBA" id="ARBA00023211"/>
    </source>
</evidence>
<dbReference type="SUPFAM" id="SSF49899">
    <property type="entry name" value="Concanavalin A-like lectins/glucanases"/>
    <property type="match status" value="1"/>
</dbReference>
<dbReference type="EMBL" id="CAXHTB010000018">
    <property type="protein sequence ID" value="CAL0324367.1"/>
    <property type="molecule type" value="Genomic_DNA"/>
</dbReference>
<dbReference type="Gene3D" id="2.60.120.200">
    <property type="match status" value="1"/>
</dbReference>
<gene>
    <name evidence="2" type="ORF">LLUT_LOCUS25427</name>
</gene>
<dbReference type="AlphaFoldDB" id="A0AAV1XS58"/>
<reference evidence="2 3" key="1">
    <citation type="submission" date="2024-03" db="EMBL/GenBank/DDBJ databases">
        <authorList>
            <person name="Martinez-Hernandez J."/>
        </authorList>
    </citation>
    <scope>NUCLEOTIDE SEQUENCE [LARGE SCALE GENOMIC DNA]</scope>
</reference>
<protein>
    <recommendedName>
        <fullName evidence="4">GH16 domain-containing protein</fullName>
    </recommendedName>
</protein>
<accession>A0AAV1XS58</accession>
<dbReference type="Proteomes" id="UP001497480">
    <property type="component" value="Unassembled WGS sequence"/>
</dbReference>
<keyword evidence="1" id="KW-0464">Manganese</keyword>
<comment type="caution">
    <text evidence="2">The sequence shown here is derived from an EMBL/GenBank/DDBJ whole genome shotgun (WGS) entry which is preliminary data.</text>
</comment>
<evidence type="ECO:0000313" key="2">
    <source>
        <dbReference type="EMBL" id="CAL0324367.1"/>
    </source>
</evidence>